<proteinExistence type="predicted"/>
<evidence type="ECO:0000313" key="2">
    <source>
        <dbReference type="Proteomes" id="UP000652761"/>
    </source>
</evidence>
<keyword evidence="2" id="KW-1185">Reference proteome</keyword>
<dbReference type="Proteomes" id="UP000652761">
    <property type="component" value="Unassembled WGS sequence"/>
</dbReference>
<dbReference type="EMBL" id="NMUH01000227">
    <property type="protein sequence ID" value="MQL74906.1"/>
    <property type="molecule type" value="Genomic_DNA"/>
</dbReference>
<comment type="caution">
    <text evidence="1">The sequence shown here is derived from an EMBL/GenBank/DDBJ whole genome shotgun (WGS) entry which is preliminary data.</text>
</comment>
<gene>
    <name evidence="1" type="ORF">Taro_007285</name>
</gene>
<name>A0A843TXP2_COLES</name>
<protein>
    <submittedName>
        <fullName evidence="1">Uncharacterized protein</fullName>
    </submittedName>
</protein>
<evidence type="ECO:0000313" key="1">
    <source>
        <dbReference type="EMBL" id="MQL74906.1"/>
    </source>
</evidence>
<accession>A0A843TXP2</accession>
<organism evidence="1 2">
    <name type="scientific">Colocasia esculenta</name>
    <name type="common">Wild taro</name>
    <name type="synonym">Arum esculentum</name>
    <dbReference type="NCBI Taxonomy" id="4460"/>
    <lineage>
        <taxon>Eukaryota</taxon>
        <taxon>Viridiplantae</taxon>
        <taxon>Streptophyta</taxon>
        <taxon>Embryophyta</taxon>
        <taxon>Tracheophyta</taxon>
        <taxon>Spermatophyta</taxon>
        <taxon>Magnoliopsida</taxon>
        <taxon>Liliopsida</taxon>
        <taxon>Araceae</taxon>
        <taxon>Aroideae</taxon>
        <taxon>Colocasieae</taxon>
        <taxon>Colocasia</taxon>
    </lineage>
</organism>
<reference evidence="1" key="1">
    <citation type="submission" date="2017-07" db="EMBL/GenBank/DDBJ databases">
        <title>Taro Niue Genome Assembly and Annotation.</title>
        <authorList>
            <person name="Atibalentja N."/>
            <person name="Keating K."/>
            <person name="Fields C.J."/>
        </authorList>
    </citation>
    <scope>NUCLEOTIDE SEQUENCE</scope>
    <source>
        <strain evidence="1">Niue_2</strain>
        <tissue evidence="1">Leaf</tissue>
    </source>
</reference>
<sequence>MDTNYDEIITMGLMSFKRIFLIVPSRRIFEKDIEYPVRLVQVAPAHMMRVTGLIVTCVETLSKSIKSYWA</sequence>
<dbReference type="AlphaFoldDB" id="A0A843TXP2"/>